<organism evidence="1 2">
    <name type="scientific">Terrisporobacter hibernicus</name>
    <dbReference type="NCBI Taxonomy" id="2813371"/>
    <lineage>
        <taxon>Bacteria</taxon>
        <taxon>Bacillati</taxon>
        <taxon>Bacillota</taxon>
        <taxon>Clostridia</taxon>
        <taxon>Peptostreptococcales</taxon>
        <taxon>Peptostreptococcaceae</taxon>
        <taxon>Terrisporobacter</taxon>
    </lineage>
</organism>
<reference evidence="1 2" key="1">
    <citation type="journal article" date="2023" name="Int. J. Syst. Evol. Microbiol.">
        <title>Terrisporobacter hibernicus sp. nov., isolated from bovine faeces in Northern Ireland.</title>
        <authorList>
            <person name="Mitchell M."/>
            <person name="Nguyen S.V."/>
            <person name="Connor M."/>
            <person name="Fairley D.J."/>
            <person name="Donoghue O."/>
            <person name="Marshall H."/>
            <person name="Koolman L."/>
            <person name="McMullan G."/>
            <person name="Schaffer K.E."/>
            <person name="McGrath J.W."/>
            <person name="Fanning S."/>
        </authorList>
    </citation>
    <scope>NUCLEOTIDE SEQUENCE [LARGE SCALE GENOMIC DNA]</scope>
    <source>
        <strain evidence="1 2">MCA3</strain>
    </source>
</reference>
<dbReference type="EMBL" id="CP081135">
    <property type="protein sequence ID" value="UEL49194.1"/>
    <property type="molecule type" value="Genomic_DNA"/>
</dbReference>
<evidence type="ECO:0000313" key="2">
    <source>
        <dbReference type="Proteomes" id="UP001198983"/>
    </source>
</evidence>
<protein>
    <submittedName>
        <fullName evidence="1">Uncharacterized protein</fullName>
    </submittedName>
</protein>
<keyword evidence="2" id="KW-1185">Reference proteome</keyword>
<dbReference type="Proteomes" id="UP001198983">
    <property type="component" value="Chromosome"/>
</dbReference>
<gene>
    <name evidence="1" type="ORF">JW646_07040</name>
</gene>
<dbReference type="KEGG" id="tem:JW646_07040"/>
<proteinExistence type="predicted"/>
<dbReference type="RefSeq" id="WP_228417048.1">
    <property type="nucleotide sequence ID" value="NZ_CP081135.1"/>
</dbReference>
<dbReference type="AlphaFoldDB" id="A0AAX2ZIM1"/>
<name>A0AAX2ZIM1_9FIRM</name>
<accession>A0AAX2ZIM1</accession>
<evidence type="ECO:0000313" key="1">
    <source>
        <dbReference type="EMBL" id="UEL49194.1"/>
    </source>
</evidence>
<sequence>MVSNYGANSGVIANEINGSVVVKVDNGITKLPAIMPKFIEVLAELVDEKDEYIVNGSVENIYETYEIDKKIDYNKLSVYKEIVDEYGEYHYVCNTALENVNQAYKSGKKKILREISEMYKSERRFLLANSKSEAEAIEIIRVNADSIIDKIKQTLINKTRILYNQENLLEEDLNYCASIFVCYCFVECKILEKPPKFYEENLG</sequence>